<organism evidence="2 3">
    <name type="scientific">Labilithrix luteola</name>
    <dbReference type="NCBI Taxonomy" id="1391654"/>
    <lineage>
        <taxon>Bacteria</taxon>
        <taxon>Pseudomonadati</taxon>
        <taxon>Myxococcota</taxon>
        <taxon>Polyangia</taxon>
        <taxon>Polyangiales</taxon>
        <taxon>Labilitrichaceae</taxon>
        <taxon>Labilithrix</taxon>
    </lineage>
</organism>
<dbReference type="SUPFAM" id="SSF54427">
    <property type="entry name" value="NTF2-like"/>
    <property type="match status" value="1"/>
</dbReference>
<dbReference type="Gene3D" id="3.10.450.50">
    <property type="match status" value="1"/>
</dbReference>
<feature type="domain" description="SnoaL-like" evidence="1">
    <location>
        <begin position="22"/>
        <end position="122"/>
    </location>
</feature>
<name>A0A0K1PT31_9BACT</name>
<evidence type="ECO:0000313" key="2">
    <source>
        <dbReference type="EMBL" id="AKU96693.1"/>
    </source>
</evidence>
<evidence type="ECO:0000259" key="1">
    <source>
        <dbReference type="Pfam" id="PF12680"/>
    </source>
</evidence>
<dbReference type="InterPro" id="IPR032710">
    <property type="entry name" value="NTF2-like_dom_sf"/>
</dbReference>
<dbReference type="KEGG" id="llu:AKJ09_03357"/>
<dbReference type="Pfam" id="PF12680">
    <property type="entry name" value="SnoaL_2"/>
    <property type="match status" value="1"/>
</dbReference>
<dbReference type="CDD" id="cd00531">
    <property type="entry name" value="NTF2_like"/>
    <property type="match status" value="1"/>
</dbReference>
<dbReference type="OrthoDB" id="2083380at2"/>
<sequence>MTDSTTRASLELLERHLALVLEDPEAWYALFDENVVVEFPFAVGTSVPPRLVGKQAMREYFGRAGKLFGPFTFSDVRVHASLDPGVVIAEVHGSSIARPTGKAYEQDYVMVLTAEDGKIVRYREYWNPVVAHEAFALEQEGGR</sequence>
<evidence type="ECO:0000313" key="3">
    <source>
        <dbReference type="Proteomes" id="UP000064967"/>
    </source>
</evidence>
<dbReference type="InterPro" id="IPR037401">
    <property type="entry name" value="SnoaL-like"/>
</dbReference>
<dbReference type="Proteomes" id="UP000064967">
    <property type="component" value="Chromosome"/>
</dbReference>
<proteinExistence type="predicted"/>
<reference evidence="2 3" key="1">
    <citation type="submission" date="2015-08" db="EMBL/GenBank/DDBJ databases">
        <authorList>
            <person name="Babu N.S."/>
            <person name="Beckwith C.J."/>
            <person name="Beseler K.G."/>
            <person name="Brison A."/>
            <person name="Carone J.V."/>
            <person name="Caskin T.P."/>
            <person name="Diamond M."/>
            <person name="Durham M.E."/>
            <person name="Foxe J.M."/>
            <person name="Go M."/>
            <person name="Henderson B.A."/>
            <person name="Jones I.B."/>
            <person name="McGettigan J.A."/>
            <person name="Micheletti S.J."/>
            <person name="Nasrallah M.E."/>
            <person name="Ortiz D."/>
            <person name="Piller C.R."/>
            <person name="Privatt S.R."/>
            <person name="Schneider S.L."/>
            <person name="Sharp S."/>
            <person name="Smith T.C."/>
            <person name="Stanton J.D."/>
            <person name="Ullery H.E."/>
            <person name="Wilson R.J."/>
            <person name="Serrano M.G."/>
            <person name="Buck G."/>
            <person name="Lee V."/>
            <person name="Wang Y."/>
            <person name="Carvalho R."/>
            <person name="Voegtly L."/>
            <person name="Shi R."/>
            <person name="Duckworth R."/>
            <person name="Johnson A."/>
            <person name="Loviza R."/>
            <person name="Walstead R."/>
            <person name="Shah Z."/>
            <person name="Kiflezghi M."/>
            <person name="Wade K."/>
            <person name="Ball S.L."/>
            <person name="Bradley K.W."/>
            <person name="Asai D.J."/>
            <person name="Bowman C.A."/>
            <person name="Russell D.A."/>
            <person name="Pope W.H."/>
            <person name="Jacobs-Sera D."/>
            <person name="Hendrix R.W."/>
            <person name="Hatfull G.F."/>
        </authorList>
    </citation>
    <scope>NUCLEOTIDE SEQUENCE [LARGE SCALE GENOMIC DNA]</scope>
    <source>
        <strain evidence="2 3">DSM 27648</strain>
    </source>
</reference>
<dbReference type="EMBL" id="CP012333">
    <property type="protein sequence ID" value="AKU96693.1"/>
    <property type="molecule type" value="Genomic_DNA"/>
</dbReference>
<gene>
    <name evidence="2" type="ORF">AKJ09_03357</name>
</gene>
<dbReference type="AlphaFoldDB" id="A0A0K1PT31"/>
<accession>A0A0K1PT31</accession>
<dbReference type="RefSeq" id="WP_146647940.1">
    <property type="nucleotide sequence ID" value="NZ_CP012333.1"/>
</dbReference>
<protein>
    <recommendedName>
        <fullName evidence="1">SnoaL-like domain-containing protein</fullName>
    </recommendedName>
</protein>
<dbReference type="STRING" id="1391654.AKJ09_03357"/>
<keyword evidence="3" id="KW-1185">Reference proteome</keyword>